<organism evidence="1 2">
    <name type="scientific">Gigaspora rosea</name>
    <dbReference type="NCBI Taxonomy" id="44941"/>
    <lineage>
        <taxon>Eukaryota</taxon>
        <taxon>Fungi</taxon>
        <taxon>Fungi incertae sedis</taxon>
        <taxon>Mucoromycota</taxon>
        <taxon>Glomeromycotina</taxon>
        <taxon>Glomeromycetes</taxon>
        <taxon>Diversisporales</taxon>
        <taxon>Gigasporaceae</taxon>
        <taxon>Gigaspora</taxon>
    </lineage>
</organism>
<evidence type="ECO:0000313" key="1">
    <source>
        <dbReference type="EMBL" id="RIB04927.1"/>
    </source>
</evidence>
<evidence type="ECO:0000313" key="2">
    <source>
        <dbReference type="Proteomes" id="UP000266673"/>
    </source>
</evidence>
<name>A0A397U754_9GLOM</name>
<dbReference type="STRING" id="44941.A0A397U754"/>
<comment type="caution">
    <text evidence="1">The sequence shown here is derived from an EMBL/GenBank/DDBJ whole genome shotgun (WGS) entry which is preliminary data.</text>
</comment>
<dbReference type="Gene3D" id="3.30.200.20">
    <property type="entry name" value="Phosphorylase Kinase, domain 1"/>
    <property type="match status" value="1"/>
</dbReference>
<keyword evidence="2" id="KW-1185">Reference proteome</keyword>
<reference evidence="1 2" key="1">
    <citation type="submission" date="2018-06" db="EMBL/GenBank/DDBJ databases">
        <title>Comparative genomics reveals the genomic features of Rhizophagus irregularis, R. cerebriforme, R. diaphanum and Gigaspora rosea, and their symbiotic lifestyle signature.</title>
        <authorList>
            <person name="Morin E."/>
            <person name="San Clemente H."/>
            <person name="Chen E.C.H."/>
            <person name="De La Providencia I."/>
            <person name="Hainaut M."/>
            <person name="Kuo A."/>
            <person name="Kohler A."/>
            <person name="Murat C."/>
            <person name="Tang N."/>
            <person name="Roy S."/>
            <person name="Loubradou J."/>
            <person name="Henrissat B."/>
            <person name="Grigoriev I.V."/>
            <person name="Corradi N."/>
            <person name="Roux C."/>
            <person name="Martin F.M."/>
        </authorList>
    </citation>
    <scope>NUCLEOTIDE SEQUENCE [LARGE SCALE GENOMIC DNA]</scope>
    <source>
        <strain evidence="1 2">DAOM 194757</strain>
    </source>
</reference>
<dbReference type="SUPFAM" id="SSF56112">
    <property type="entry name" value="Protein kinase-like (PK-like)"/>
    <property type="match status" value="1"/>
</dbReference>
<dbReference type="InterPro" id="IPR011009">
    <property type="entry name" value="Kinase-like_dom_sf"/>
</dbReference>
<protein>
    <recommendedName>
        <fullName evidence="3">Protein kinase domain-containing protein</fullName>
    </recommendedName>
</protein>
<dbReference type="EMBL" id="QKWP01002086">
    <property type="protein sequence ID" value="RIB04927.1"/>
    <property type="molecule type" value="Genomic_DNA"/>
</dbReference>
<dbReference type="AlphaFoldDB" id="A0A397U754"/>
<accession>A0A397U754</accession>
<dbReference type="Proteomes" id="UP000266673">
    <property type="component" value="Unassembled WGS sequence"/>
</dbReference>
<sequence length="409" mass="47493">MEYEKMIEWIPFERLTNFQMIREEELGMIFMATWLDGIRIIRGELVEYSQSRIESCGVNLIILHDFQTCDTFIKALTNYTQLEGNIVYGITQSTETNQYIIIIPDEFNSRRNNSNGVCKYCKCYNTSPAWCQSCDPWRAALEWTNENKEINNLIKEFIKEYRFKATEYEKVIEWISFDELINLKEIKGVSDLEFMATWVKGVRTIKSESGQFTQSRTILSVDLMKLNYSQTNALELLENVKAHIQSEKYRIHGITQNTETGLYMLVIEFCHNKRWLANGICEHCKRYNTSPAWCYLCDPPNVVQETSGDKNIDDCIKEFQLKATAFENVIEWISFDRLEDIKTIGKGGFGTVYSSVWLDGKRMVEGDNNLGCVRCRKKSFEVALKELPGSQTSSSEFLNEVSQIYSPTM</sequence>
<evidence type="ECO:0008006" key="3">
    <source>
        <dbReference type="Google" id="ProtNLM"/>
    </source>
</evidence>
<proteinExistence type="predicted"/>
<gene>
    <name evidence="1" type="ORF">C2G38_641115</name>
</gene>